<keyword evidence="1" id="KW-1185">Reference proteome</keyword>
<dbReference type="InParanoid" id="A0A6P7WXN1"/>
<dbReference type="KEGG" id="muo:115462093"/>
<dbReference type="AlphaFoldDB" id="A0A6P7WXN1"/>
<name>A0A6P7WXN1_9AMPH</name>
<dbReference type="Proteomes" id="UP000515156">
    <property type="component" value="Chromosome 2"/>
</dbReference>
<organism evidence="1 2">
    <name type="scientific">Microcaecilia unicolor</name>
    <dbReference type="NCBI Taxonomy" id="1415580"/>
    <lineage>
        <taxon>Eukaryota</taxon>
        <taxon>Metazoa</taxon>
        <taxon>Chordata</taxon>
        <taxon>Craniata</taxon>
        <taxon>Vertebrata</taxon>
        <taxon>Euteleostomi</taxon>
        <taxon>Amphibia</taxon>
        <taxon>Gymnophiona</taxon>
        <taxon>Siphonopidae</taxon>
        <taxon>Microcaecilia</taxon>
    </lineage>
</organism>
<accession>A0A6P7WXN1</accession>
<dbReference type="GeneID" id="115462093"/>
<gene>
    <name evidence="2" type="primary">LOC115462093</name>
</gene>
<sequence>MKYMYPSVCVVCGIPVSADSTAYGWSDGLQDLTLVCTSVLLSVQYPQYTQQQLEEKLRNGKISQSFETLRRKQIAEKTTPEMYEKDNEHFLSQNQLARAKRSIMPDKPHEYFFKDLAHLQKQLVSGERSQGVSVRRGTKLLQRNSSYLAETRKVQHVEKRVAAREVKLGQDPLLPPILSVWAQNDAKCRSLKNLRSCTFG</sequence>
<dbReference type="OrthoDB" id="9909171at2759"/>
<dbReference type="RefSeq" id="XP_030047992.1">
    <property type="nucleotide sequence ID" value="XM_030192132.1"/>
</dbReference>
<proteinExistence type="predicted"/>
<protein>
    <submittedName>
        <fullName evidence="2">Uncharacterized protein LOC115462093</fullName>
    </submittedName>
</protein>
<evidence type="ECO:0000313" key="1">
    <source>
        <dbReference type="Proteomes" id="UP000515156"/>
    </source>
</evidence>
<evidence type="ECO:0000313" key="2">
    <source>
        <dbReference type="RefSeq" id="XP_030047992.1"/>
    </source>
</evidence>
<reference evidence="2" key="1">
    <citation type="submission" date="2025-08" db="UniProtKB">
        <authorList>
            <consortium name="RefSeq"/>
        </authorList>
    </citation>
    <scope>IDENTIFICATION</scope>
</reference>